<keyword evidence="5 13" id="KW-1003">Cell membrane</keyword>
<dbReference type="InterPro" id="IPR028053">
    <property type="entry name" value="Membr_insert_YidC_N"/>
</dbReference>
<evidence type="ECO:0000256" key="8">
    <source>
        <dbReference type="ARBA" id="ARBA00022989"/>
    </source>
</evidence>
<evidence type="ECO:0000256" key="2">
    <source>
        <dbReference type="ARBA" id="ARBA00010527"/>
    </source>
</evidence>
<dbReference type="Gene3D" id="2.70.98.90">
    <property type="match status" value="1"/>
</dbReference>
<keyword evidence="10 13" id="KW-0143">Chaperone</keyword>
<dbReference type="Proteomes" id="UP000219439">
    <property type="component" value="Unassembled WGS sequence"/>
</dbReference>
<keyword evidence="7 13" id="KW-0653">Protein transport</keyword>
<keyword evidence="4 13" id="KW-0813">Transport</keyword>
<dbReference type="PANTHER" id="PTHR12428">
    <property type="entry name" value="OXA1"/>
    <property type="match status" value="1"/>
</dbReference>
<dbReference type="InterPro" id="IPR028055">
    <property type="entry name" value="YidC/Oxa/ALB_C"/>
</dbReference>
<dbReference type="Pfam" id="PF02096">
    <property type="entry name" value="60KD_IMP"/>
    <property type="match status" value="1"/>
</dbReference>
<keyword evidence="18" id="KW-1185">Reference proteome</keyword>
<proteinExistence type="inferred from homology"/>
<dbReference type="EMBL" id="OBEL01000003">
    <property type="protein sequence ID" value="SNZ20016.1"/>
    <property type="molecule type" value="Genomic_DNA"/>
</dbReference>
<dbReference type="InterPro" id="IPR019998">
    <property type="entry name" value="Membr_insert_YidC"/>
</dbReference>
<evidence type="ECO:0000256" key="10">
    <source>
        <dbReference type="ARBA" id="ARBA00023186"/>
    </source>
</evidence>
<feature type="compositionally biased region" description="Low complexity" evidence="14">
    <location>
        <begin position="55"/>
        <end position="76"/>
    </location>
</feature>
<dbReference type="InterPro" id="IPR038221">
    <property type="entry name" value="YidC_periplasmic_sf"/>
</dbReference>
<gene>
    <name evidence="13" type="primary">yidC</name>
    <name evidence="17" type="ORF">SAMN06265368_3112</name>
</gene>
<evidence type="ECO:0000313" key="17">
    <source>
        <dbReference type="EMBL" id="SNZ20016.1"/>
    </source>
</evidence>
<protein>
    <recommendedName>
        <fullName evidence="3 13">Membrane protein insertase YidC</fullName>
    </recommendedName>
    <alternativeName>
        <fullName evidence="12 13">Foldase YidC</fullName>
    </alternativeName>
    <alternativeName>
        <fullName evidence="11 13">Membrane integrase YidC</fullName>
    </alternativeName>
    <alternativeName>
        <fullName evidence="13">Membrane protein YidC</fullName>
    </alternativeName>
</protein>
<evidence type="ECO:0000259" key="15">
    <source>
        <dbReference type="Pfam" id="PF02096"/>
    </source>
</evidence>
<feature type="domain" description="Membrane insertase YidC N-terminal" evidence="16">
    <location>
        <begin position="91"/>
        <end position="371"/>
    </location>
</feature>
<evidence type="ECO:0000256" key="13">
    <source>
        <dbReference type="HAMAP-Rule" id="MF_01810"/>
    </source>
</evidence>
<dbReference type="HAMAP" id="MF_01810">
    <property type="entry name" value="YidC_type1"/>
    <property type="match status" value="1"/>
</dbReference>
<keyword evidence="9 13" id="KW-0472">Membrane</keyword>
<evidence type="ECO:0000256" key="12">
    <source>
        <dbReference type="ARBA" id="ARBA00033342"/>
    </source>
</evidence>
<feature type="transmembrane region" description="Helical" evidence="13">
    <location>
        <begin position="448"/>
        <end position="473"/>
    </location>
</feature>
<comment type="function">
    <text evidence="13">Required for the insertion and/or proper folding and/or complex formation of integral membrane proteins into the membrane. Involved in integration of membrane proteins that insert both dependently and independently of the Sec translocase complex, as well as at least some lipoproteins. Aids folding of multispanning membrane proteins.</text>
</comment>
<evidence type="ECO:0000256" key="4">
    <source>
        <dbReference type="ARBA" id="ARBA00022448"/>
    </source>
</evidence>
<keyword evidence="6 13" id="KW-0812">Transmembrane</keyword>
<evidence type="ECO:0000313" key="18">
    <source>
        <dbReference type="Proteomes" id="UP000219439"/>
    </source>
</evidence>
<dbReference type="CDD" id="cd19961">
    <property type="entry name" value="EcYidC-like_peri"/>
    <property type="match status" value="1"/>
</dbReference>
<dbReference type="NCBIfam" id="NF002353">
    <property type="entry name" value="PRK01318.1-4"/>
    <property type="match status" value="1"/>
</dbReference>
<evidence type="ECO:0000256" key="1">
    <source>
        <dbReference type="ARBA" id="ARBA00004429"/>
    </source>
</evidence>
<dbReference type="RefSeq" id="WP_097154364.1">
    <property type="nucleotide sequence ID" value="NZ_OBEL01000003.1"/>
</dbReference>
<accession>A0A285PIR8</accession>
<comment type="subunit">
    <text evidence="13">Interacts with the Sec translocase complex via SecD. Specifically interacts with transmembrane segments of nascent integral membrane proteins during membrane integration.</text>
</comment>
<dbReference type="PRINTS" id="PR01900">
    <property type="entry name" value="YIDCPROTEIN"/>
</dbReference>
<feature type="region of interest" description="Disordered" evidence="14">
    <location>
        <begin position="39"/>
        <end position="81"/>
    </location>
</feature>
<organism evidence="17 18">
    <name type="scientific">Cohaesibacter gelatinilyticus</name>
    <dbReference type="NCBI Taxonomy" id="372072"/>
    <lineage>
        <taxon>Bacteria</taxon>
        <taxon>Pseudomonadati</taxon>
        <taxon>Pseudomonadota</taxon>
        <taxon>Alphaproteobacteria</taxon>
        <taxon>Hyphomicrobiales</taxon>
        <taxon>Cohaesibacteraceae</taxon>
    </lineage>
</organism>
<keyword evidence="8 13" id="KW-1133">Transmembrane helix</keyword>
<comment type="similarity">
    <text evidence="2 13">Belongs to the OXA1/ALB3/YidC family. Type 1 subfamily.</text>
</comment>
<dbReference type="GO" id="GO:0051205">
    <property type="term" value="P:protein insertion into membrane"/>
    <property type="evidence" value="ECO:0007669"/>
    <property type="project" value="TreeGrafter"/>
</dbReference>
<feature type="transmembrane region" description="Helical" evidence="13">
    <location>
        <begin position="509"/>
        <end position="529"/>
    </location>
</feature>
<reference evidence="17 18" key="1">
    <citation type="submission" date="2017-09" db="EMBL/GenBank/DDBJ databases">
        <authorList>
            <person name="Ehlers B."/>
            <person name="Leendertz F.H."/>
        </authorList>
    </citation>
    <scope>NUCLEOTIDE SEQUENCE [LARGE SCALE GENOMIC DNA]</scope>
    <source>
        <strain evidence="17 18">DSM 18289</strain>
    </source>
</reference>
<dbReference type="CDD" id="cd20070">
    <property type="entry name" value="5TM_YidC_Alb3"/>
    <property type="match status" value="1"/>
</dbReference>
<evidence type="ECO:0000259" key="16">
    <source>
        <dbReference type="Pfam" id="PF14849"/>
    </source>
</evidence>
<dbReference type="PRINTS" id="PR00701">
    <property type="entry name" value="60KDINNERMP"/>
</dbReference>
<evidence type="ECO:0000256" key="5">
    <source>
        <dbReference type="ARBA" id="ARBA00022475"/>
    </source>
</evidence>
<comment type="subcellular location">
    <subcellularLocation>
        <location evidence="1">Cell inner membrane</location>
        <topology evidence="1">Multi-pass membrane protein</topology>
    </subcellularLocation>
    <subcellularLocation>
        <location evidence="13">Cell membrane</location>
        <topology evidence="13">Multi-pass membrane protein</topology>
    </subcellularLocation>
</comment>
<dbReference type="GO" id="GO:0005886">
    <property type="term" value="C:plasma membrane"/>
    <property type="evidence" value="ECO:0007669"/>
    <property type="project" value="UniProtKB-SubCell"/>
</dbReference>
<dbReference type="OrthoDB" id="9780552at2"/>
<evidence type="ECO:0000256" key="3">
    <source>
        <dbReference type="ARBA" id="ARBA00015325"/>
    </source>
</evidence>
<dbReference type="Pfam" id="PF14849">
    <property type="entry name" value="YidC_periplas"/>
    <property type="match status" value="1"/>
</dbReference>
<evidence type="ECO:0000256" key="7">
    <source>
        <dbReference type="ARBA" id="ARBA00022927"/>
    </source>
</evidence>
<dbReference type="AlphaFoldDB" id="A0A285PIR8"/>
<evidence type="ECO:0000256" key="11">
    <source>
        <dbReference type="ARBA" id="ARBA00033245"/>
    </source>
</evidence>
<feature type="transmembrane region" description="Helical" evidence="13">
    <location>
        <begin position="375"/>
        <end position="402"/>
    </location>
</feature>
<feature type="transmembrane region" description="Helical" evidence="13">
    <location>
        <begin position="541"/>
        <end position="566"/>
    </location>
</feature>
<dbReference type="PANTHER" id="PTHR12428:SF65">
    <property type="entry name" value="CYTOCHROME C OXIDASE ASSEMBLY PROTEIN COX18, MITOCHONDRIAL"/>
    <property type="match status" value="1"/>
</dbReference>
<dbReference type="GO" id="GO:0032977">
    <property type="term" value="F:membrane insertase activity"/>
    <property type="evidence" value="ECO:0007669"/>
    <property type="project" value="InterPro"/>
</dbReference>
<dbReference type="InterPro" id="IPR047196">
    <property type="entry name" value="YidC_ALB_C"/>
</dbReference>
<dbReference type="GO" id="GO:0015031">
    <property type="term" value="P:protein transport"/>
    <property type="evidence" value="ECO:0007669"/>
    <property type="project" value="UniProtKB-KW"/>
</dbReference>
<dbReference type="InterPro" id="IPR001708">
    <property type="entry name" value="YidC/ALB3/OXA1/COX18"/>
</dbReference>
<dbReference type="NCBIfam" id="TIGR03593">
    <property type="entry name" value="yidC_nterm"/>
    <property type="match status" value="1"/>
</dbReference>
<evidence type="ECO:0000256" key="9">
    <source>
        <dbReference type="ARBA" id="ARBA00023136"/>
    </source>
</evidence>
<evidence type="ECO:0000256" key="14">
    <source>
        <dbReference type="SAM" id="MobiDB-lite"/>
    </source>
</evidence>
<feature type="domain" description="Membrane insertase YidC/Oxa/ALB C-terminal" evidence="15">
    <location>
        <begin position="383"/>
        <end position="580"/>
    </location>
</feature>
<dbReference type="NCBIfam" id="TIGR03592">
    <property type="entry name" value="yidC_oxa1_cterm"/>
    <property type="match status" value="1"/>
</dbReference>
<name>A0A285PIR8_9HYPH</name>
<sequence>MENNRNFFLAIALSFLVLLGWQYFIAGPQMEQEKARQEQLAAEAAKNTASGQQDGTIPAPAAGTAAVPGTETAAVPGSPQSTEAVLAETSRIKIETPKLTGSINLTGARLDDLHLSTYREELSKDSPTITLLAPSGSDKAYYAEFGWVDSSRNLKLPTAQTVWTAPQGATLTQATPLVLTWDNGEGLLFTRTISVDANYLFTVEQIVENKTDSAVALFPYGLVSRHGQPQTTGLYILHEGLIGVAGEEGLQEVDYEDLVETKLEKPAKVTDGWVGITDKYWATALIPPQGQGFQPTFRYSDASGKPAFQSDYLGDAVGIAAGSTASFKTNLFAGAKEVDVLEQVQGVTNAKNFDLMIDWGWFYFITKPMFVAIDFLFGLVGNFGVAILLITVLVKLVFFPLANKSYASMSKMKMLQPKMEEIKEKLGDDKQAQQKAIMDLYREEKVNPLAGCLPILIQIPVFFSLYKVLFITIEMRHAPFFGWIQDLSAPDPTNMFTLFGLIPWDPPSFLILGIWPLIMGITMFVQMKLNPAPTDPTQAMIFNWMPVIFTFMLATFPAGLVIYWAWNNTLSILQQATIMKKHGVPIEIFKNIKGTFKKPAAD</sequence>
<evidence type="ECO:0000256" key="6">
    <source>
        <dbReference type="ARBA" id="ARBA00022692"/>
    </source>
</evidence>